<dbReference type="PANTHER" id="PTHR34405:SF3">
    <property type="entry name" value="CRISPR-ASSOCIATED ENDORIBONUCLEASE CAS2 3"/>
    <property type="match status" value="1"/>
</dbReference>
<organism evidence="11 12">
    <name type="scientific">Saccharopolyspora taberi</name>
    <dbReference type="NCBI Taxonomy" id="60895"/>
    <lineage>
        <taxon>Bacteria</taxon>
        <taxon>Bacillati</taxon>
        <taxon>Actinomycetota</taxon>
        <taxon>Actinomycetes</taxon>
        <taxon>Pseudonocardiales</taxon>
        <taxon>Pseudonocardiaceae</taxon>
        <taxon>Saccharopolyspora</taxon>
    </lineage>
</organism>
<dbReference type="CDD" id="cd09725">
    <property type="entry name" value="Cas2_I_II_III"/>
    <property type="match status" value="1"/>
</dbReference>
<proteinExistence type="inferred from homology"/>
<gene>
    <name evidence="9 11" type="primary">cas2</name>
    <name evidence="11" type="ORF">GCM10010470_60770</name>
</gene>
<evidence type="ECO:0000256" key="10">
    <source>
        <dbReference type="PIRNR" id="PIRNR032582"/>
    </source>
</evidence>
<keyword evidence="8 9" id="KW-0051">Antiviral defense</keyword>
<evidence type="ECO:0000313" key="11">
    <source>
        <dbReference type="EMBL" id="GAA2817198.1"/>
    </source>
</evidence>
<evidence type="ECO:0000256" key="8">
    <source>
        <dbReference type="ARBA" id="ARBA00023118"/>
    </source>
</evidence>
<dbReference type="RefSeq" id="WP_344685622.1">
    <property type="nucleotide sequence ID" value="NZ_BAAAUX010000031.1"/>
</dbReference>
<evidence type="ECO:0000256" key="4">
    <source>
        <dbReference type="ARBA" id="ARBA00022723"/>
    </source>
</evidence>
<dbReference type="HAMAP" id="MF_01471">
    <property type="entry name" value="Cas2"/>
    <property type="match status" value="1"/>
</dbReference>
<comment type="similarity">
    <text evidence="2 9 10">Belongs to the CRISPR-associated endoribonuclease Cas2 protein family.</text>
</comment>
<keyword evidence="5 9" id="KW-0255">Endonuclease</keyword>
<feature type="binding site" evidence="9">
    <location>
        <position position="8"/>
    </location>
    <ligand>
        <name>Mg(2+)</name>
        <dbReference type="ChEBI" id="CHEBI:18420"/>
        <note>catalytic</note>
    </ligand>
</feature>
<name>A0ABN3VN66_9PSEU</name>
<dbReference type="PANTHER" id="PTHR34405">
    <property type="entry name" value="CRISPR-ASSOCIATED ENDORIBONUCLEASE CAS2"/>
    <property type="match status" value="1"/>
</dbReference>
<keyword evidence="4 9" id="KW-0479">Metal-binding</keyword>
<comment type="cofactor">
    <cofactor evidence="1 9">
        <name>Mg(2+)</name>
        <dbReference type="ChEBI" id="CHEBI:18420"/>
    </cofactor>
</comment>
<keyword evidence="12" id="KW-1185">Reference proteome</keyword>
<dbReference type="Proteomes" id="UP001500979">
    <property type="component" value="Unassembled WGS sequence"/>
</dbReference>
<protein>
    <recommendedName>
        <fullName evidence="9">CRISPR-associated endoribonuclease Cas2</fullName>
        <ecNumber evidence="9">3.1.-.-</ecNumber>
    </recommendedName>
</protein>
<evidence type="ECO:0000256" key="6">
    <source>
        <dbReference type="ARBA" id="ARBA00022801"/>
    </source>
</evidence>
<dbReference type="GO" id="GO:0004519">
    <property type="term" value="F:endonuclease activity"/>
    <property type="evidence" value="ECO:0007669"/>
    <property type="project" value="UniProtKB-KW"/>
</dbReference>
<evidence type="ECO:0000256" key="5">
    <source>
        <dbReference type="ARBA" id="ARBA00022759"/>
    </source>
</evidence>
<evidence type="ECO:0000256" key="7">
    <source>
        <dbReference type="ARBA" id="ARBA00022842"/>
    </source>
</evidence>
<reference evidence="11 12" key="1">
    <citation type="journal article" date="2019" name="Int. J. Syst. Evol. Microbiol.">
        <title>The Global Catalogue of Microorganisms (GCM) 10K type strain sequencing project: providing services to taxonomists for standard genome sequencing and annotation.</title>
        <authorList>
            <consortium name="The Broad Institute Genomics Platform"/>
            <consortium name="The Broad Institute Genome Sequencing Center for Infectious Disease"/>
            <person name="Wu L."/>
            <person name="Ma J."/>
        </authorList>
    </citation>
    <scope>NUCLEOTIDE SEQUENCE [LARGE SCALE GENOMIC DNA]</scope>
    <source>
        <strain evidence="11 12">JCM 9383</strain>
    </source>
</reference>
<dbReference type="Pfam" id="PF09827">
    <property type="entry name" value="CRISPR_Cas2"/>
    <property type="match status" value="1"/>
</dbReference>
<dbReference type="Gene3D" id="3.30.70.240">
    <property type="match status" value="1"/>
</dbReference>
<evidence type="ECO:0000256" key="2">
    <source>
        <dbReference type="ARBA" id="ARBA00009959"/>
    </source>
</evidence>
<dbReference type="EMBL" id="BAAAUX010000031">
    <property type="protein sequence ID" value="GAA2817198.1"/>
    <property type="molecule type" value="Genomic_DNA"/>
</dbReference>
<accession>A0ABN3VN66</accession>
<keyword evidence="7 9" id="KW-0460">Magnesium</keyword>
<dbReference type="NCBIfam" id="TIGR01573">
    <property type="entry name" value="cas2"/>
    <property type="match status" value="1"/>
</dbReference>
<dbReference type="PIRSF" id="PIRSF032582">
    <property type="entry name" value="Cas2"/>
    <property type="match status" value="1"/>
</dbReference>
<evidence type="ECO:0000313" key="12">
    <source>
        <dbReference type="Proteomes" id="UP001500979"/>
    </source>
</evidence>
<keyword evidence="3 9" id="KW-0540">Nuclease</keyword>
<keyword evidence="6 9" id="KW-0378">Hydrolase</keyword>
<dbReference type="SUPFAM" id="SSF143430">
    <property type="entry name" value="TTP0101/SSO1404-like"/>
    <property type="match status" value="1"/>
</dbReference>
<dbReference type="InterPro" id="IPR021127">
    <property type="entry name" value="CRISPR_associated_Cas2"/>
</dbReference>
<comment type="caution">
    <text evidence="11">The sequence shown here is derived from an EMBL/GenBank/DDBJ whole genome shotgun (WGS) entry which is preliminary data.</text>
</comment>
<evidence type="ECO:0000256" key="1">
    <source>
        <dbReference type="ARBA" id="ARBA00001946"/>
    </source>
</evidence>
<evidence type="ECO:0000256" key="3">
    <source>
        <dbReference type="ARBA" id="ARBA00022722"/>
    </source>
</evidence>
<dbReference type="EC" id="3.1.-.-" evidence="9"/>
<comment type="subunit">
    <text evidence="9">Homodimer, forms a heterotetramer with a Cas1 homodimer.</text>
</comment>
<evidence type="ECO:0000256" key="9">
    <source>
        <dbReference type="HAMAP-Rule" id="MF_01471"/>
    </source>
</evidence>
<dbReference type="InterPro" id="IPR019199">
    <property type="entry name" value="Virulence_VapD/CRISPR_Cas2"/>
</dbReference>
<comment type="function">
    <text evidence="9">CRISPR (clustered regularly interspaced short palindromic repeat), is an adaptive immune system that provides protection against mobile genetic elements (viruses, transposable elements and conjugative plasmids). CRISPR clusters contain sequences complementary to antecedent mobile elements and target invading nucleic acids. CRISPR clusters are transcribed and processed into CRISPR RNA (crRNA). Functions as a ssRNA-specific endoribonuclease. Involved in the integration of spacer DNA into the CRISPR cassette.</text>
</comment>
<sequence length="96" mass="11013">MELLITYDVDTTTPAGARRLRRVAKVCEAYGLRVQQSVFEVVCTEVDWELMRRRLLEVIDPRQDSIRVYRLNAGTFTKAEPLGHSPPAPHDTPLIY</sequence>